<dbReference type="EMBL" id="DRXS01000100">
    <property type="protein sequence ID" value="HHR40553.1"/>
    <property type="molecule type" value="Genomic_DNA"/>
</dbReference>
<accession>A0A7C5U6B0</accession>
<gene>
    <name evidence="1" type="ORF">ENM42_01855</name>
</gene>
<proteinExistence type="predicted"/>
<comment type="caution">
    <text evidence="1">The sequence shown here is derived from an EMBL/GenBank/DDBJ whole genome shotgun (WGS) entry which is preliminary data.</text>
</comment>
<protein>
    <recommendedName>
        <fullName evidence="2">Polymerase nucleotidyl transferase domain-containing protein</fullName>
    </recommendedName>
</protein>
<name>A0A7C5U6B0_CALS0</name>
<evidence type="ECO:0000313" key="1">
    <source>
        <dbReference type="EMBL" id="HHR40553.1"/>
    </source>
</evidence>
<evidence type="ECO:0008006" key="2">
    <source>
        <dbReference type="Google" id="ProtNLM"/>
    </source>
</evidence>
<reference evidence="1" key="1">
    <citation type="journal article" date="2020" name="mSystems">
        <title>Genome- and Community-Level Interaction Insights into Carbon Utilization and Element Cycling Functions of Hydrothermarchaeota in Hydrothermal Sediment.</title>
        <authorList>
            <person name="Zhou Z."/>
            <person name="Liu Y."/>
            <person name="Xu W."/>
            <person name="Pan J."/>
            <person name="Luo Z.H."/>
            <person name="Li M."/>
        </authorList>
    </citation>
    <scope>NUCLEOTIDE SEQUENCE [LARGE SCALE GENOMIC DNA]</scope>
    <source>
        <strain evidence="1">SpSt-1084</strain>
    </source>
</reference>
<sequence>MIRNNQYVYLDHDFVETSDGWIFGVVSNVHPPGRILSYLKYLPGDGVWTRGAVRYRRVLASYSMRVISQMLETVRRVRPEFIYRDPFIDDEFIYVPVEKVWKHHRCEEGLQNMMNKPLHRFEQTCVELVKKLAYESNVVDTFFGISGSLLLKLYNPVADIDLVVYGGTNFRKVVQASMALQTREDRAATISTLTKNYMAKYPITEQEATKLAERCHTRGFFEGIPYSIHAVKTLAENTKQYGSVASKFAGTARKTLKIIDSTEGVFTPASYDVEDLDEGVVKKLVCYDTTFAGLFKEGDIVEAYGKLEQTRDFVENRVYMTLLIGSVKTAGMEYVKLLETA</sequence>
<organism evidence="1">
    <name type="scientific">Caldiarchaeum subterraneum</name>
    <dbReference type="NCBI Taxonomy" id="311458"/>
    <lineage>
        <taxon>Archaea</taxon>
        <taxon>Nitrososphaerota</taxon>
        <taxon>Candidatus Caldarchaeales</taxon>
        <taxon>Candidatus Caldarchaeaceae</taxon>
        <taxon>Candidatus Caldarchaeum</taxon>
    </lineage>
</organism>
<dbReference type="AlphaFoldDB" id="A0A7C5U6B0"/>